<dbReference type="SMART" id="SM00448">
    <property type="entry name" value="REC"/>
    <property type="match status" value="1"/>
</dbReference>
<protein>
    <recommendedName>
        <fullName evidence="3">Response regulatory domain-containing protein</fullName>
    </recommendedName>
</protein>
<dbReference type="PANTHER" id="PTHR44591">
    <property type="entry name" value="STRESS RESPONSE REGULATOR PROTEIN 1"/>
    <property type="match status" value="1"/>
</dbReference>
<keyword evidence="1 2" id="KW-0597">Phosphoprotein</keyword>
<dbReference type="AlphaFoldDB" id="A0AA48KR22"/>
<dbReference type="SUPFAM" id="SSF52172">
    <property type="entry name" value="CheY-like"/>
    <property type="match status" value="1"/>
</dbReference>
<dbReference type="InterPro" id="IPR050595">
    <property type="entry name" value="Bact_response_regulator"/>
</dbReference>
<reference evidence="4" key="1">
    <citation type="submission" date="2023-01" db="EMBL/GenBank/DDBJ databases">
        <title>Complete genome sequence of Planctobacterium marinum strain Dej080120_11.</title>
        <authorList>
            <person name="Ueki S."/>
            <person name="Maruyama F."/>
        </authorList>
    </citation>
    <scope>NUCLEOTIDE SEQUENCE</scope>
    <source>
        <strain evidence="4">Dej080120_11</strain>
    </source>
</reference>
<proteinExistence type="predicted"/>
<feature type="modified residue" description="4-aspartylphosphate" evidence="2">
    <location>
        <position position="64"/>
    </location>
</feature>
<dbReference type="KEGG" id="pmaw:MACH26_25890"/>
<evidence type="ECO:0000313" key="4">
    <source>
        <dbReference type="EMBL" id="BDX07068.1"/>
    </source>
</evidence>
<keyword evidence="5" id="KW-1185">Reference proteome</keyword>
<evidence type="ECO:0000313" key="5">
    <source>
        <dbReference type="Proteomes" id="UP001333710"/>
    </source>
</evidence>
<evidence type="ECO:0000256" key="2">
    <source>
        <dbReference type="PROSITE-ProRule" id="PRU00169"/>
    </source>
</evidence>
<organism evidence="4 5">
    <name type="scientific">Planctobacterium marinum</name>
    <dbReference type="NCBI Taxonomy" id="1631968"/>
    <lineage>
        <taxon>Bacteria</taxon>
        <taxon>Pseudomonadati</taxon>
        <taxon>Pseudomonadota</taxon>
        <taxon>Gammaproteobacteria</taxon>
        <taxon>Alteromonadales</taxon>
        <taxon>Alteromonadaceae</taxon>
        <taxon>Planctobacterium</taxon>
    </lineage>
</organism>
<evidence type="ECO:0000259" key="3">
    <source>
        <dbReference type="PROSITE" id="PS50110"/>
    </source>
</evidence>
<dbReference type="PROSITE" id="PS50110">
    <property type="entry name" value="RESPONSE_REGULATORY"/>
    <property type="match status" value="1"/>
</dbReference>
<name>A0AA48KR22_9ALTE</name>
<dbReference type="RefSeq" id="WP_338293059.1">
    <property type="nucleotide sequence ID" value="NZ_AP027272.1"/>
</dbReference>
<dbReference type="GO" id="GO:0000160">
    <property type="term" value="P:phosphorelay signal transduction system"/>
    <property type="evidence" value="ECO:0007669"/>
    <property type="project" value="InterPro"/>
</dbReference>
<dbReference type="PANTHER" id="PTHR44591:SF3">
    <property type="entry name" value="RESPONSE REGULATORY DOMAIN-CONTAINING PROTEIN"/>
    <property type="match status" value="1"/>
</dbReference>
<evidence type="ECO:0000256" key="1">
    <source>
        <dbReference type="ARBA" id="ARBA00022553"/>
    </source>
</evidence>
<dbReference type="EMBL" id="AP027272">
    <property type="protein sequence ID" value="BDX07068.1"/>
    <property type="molecule type" value="Genomic_DNA"/>
</dbReference>
<dbReference type="Gene3D" id="3.40.50.2300">
    <property type="match status" value="1"/>
</dbReference>
<dbReference type="InterPro" id="IPR011006">
    <property type="entry name" value="CheY-like_superfamily"/>
</dbReference>
<gene>
    <name evidence="4" type="ORF">MACH26_25890</name>
</gene>
<accession>A0AA48KR22</accession>
<dbReference type="InterPro" id="IPR001789">
    <property type="entry name" value="Sig_transdc_resp-reg_receiver"/>
</dbReference>
<dbReference type="Proteomes" id="UP001333710">
    <property type="component" value="Chromosome"/>
</dbReference>
<sequence length="131" mass="14759">MQQTDVDSDNKPQLLYLEDDPVLSETMTALLEMSDFNVFHANNTEKAVAHINKNHLVPHLILADKRLLYGECGIESVTTIRNLLSTEVPAILLTGDSDISNEDQKKTPLQRILLKPVDIDKLIREIQQLLA</sequence>
<feature type="domain" description="Response regulatory" evidence="3">
    <location>
        <begin position="13"/>
        <end position="130"/>
    </location>
</feature>
<dbReference type="Pfam" id="PF00072">
    <property type="entry name" value="Response_reg"/>
    <property type="match status" value="1"/>
</dbReference>